<proteinExistence type="predicted"/>
<gene>
    <name evidence="2" type="ORF">GCM10009799_02660</name>
</gene>
<evidence type="ECO:0000256" key="1">
    <source>
        <dbReference type="SAM" id="MobiDB-lite"/>
    </source>
</evidence>
<accession>A0ABP5DMN9</accession>
<evidence type="ECO:0000313" key="3">
    <source>
        <dbReference type="Proteomes" id="UP001501585"/>
    </source>
</evidence>
<feature type="region of interest" description="Disordered" evidence="1">
    <location>
        <begin position="62"/>
        <end position="86"/>
    </location>
</feature>
<organism evidence="2 3">
    <name type="scientific">Nocardiopsis rhodophaea</name>
    <dbReference type="NCBI Taxonomy" id="280238"/>
    <lineage>
        <taxon>Bacteria</taxon>
        <taxon>Bacillati</taxon>
        <taxon>Actinomycetota</taxon>
        <taxon>Actinomycetes</taxon>
        <taxon>Streptosporangiales</taxon>
        <taxon>Nocardiopsidaceae</taxon>
        <taxon>Nocardiopsis</taxon>
    </lineage>
</organism>
<dbReference type="EMBL" id="BAAAPC010000001">
    <property type="protein sequence ID" value="GAA1981053.1"/>
    <property type="molecule type" value="Genomic_DNA"/>
</dbReference>
<keyword evidence="3" id="KW-1185">Reference proteome</keyword>
<dbReference type="RefSeq" id="WP_344159584.1">
    <property type="nucleotide sequence ID" value="NZ_BAAAPC010000001.1"/>
</dbReference>
<name>A0ABP5DMN9_9ACTN</name>
<reference evidence="3" key="1">
    <citation type="journal article" date="2019" name="Int. J. Syst. Evol. Microbiol.">
        <title>The Global Catalogue of Microorganisms (GCM) 10K type strain sequencing project: providing services to taxonomists for standard genome sequencing and annotation.</title>
        <authorList>
            <consortium name="The Broad Institute Genomics Platform"/>
            <consortium name="The Broad Institute Genome Sequencing Center for Infectious Disease"/>
            <person name="Wu L."/>
            <person name="Ma J."/>
        </authorList>
    </citation>
    <scope>NUCLEOTIDE SEQUENCE [LARGE SCALE GENOMIC DNA]</scope>
    <source>
        <strain evidence="3">JCM 15313</strain>
    </source>
</reference>
<protein>
    <submittedName>
        <fullName evidence="2">Uncharacterized protein</fullName>
    </submittedName>
</protein>
<sequence>MIALPEGAVRPPYAEPEAAIGRPAFDIDLVIDEFDSWTSPENATVAPTTTCLCLHSAPTAAATPGGVRASRPLPARSVPAGAGAVA</sequence>
<comment type="caution">
    <text evidence="2">The sequence shown here is derived from an EMBL/GenBank/DDBJ whole genome shotgun (WGS) entry which is preliminary data.</text>
</comment>
<evidence type="ECO:0000313" key="2">
    <source>
        <dbReference type="EMBL" id="GAA1981053.1"/>
    </source>
</evidence>
<dbReference type="Proteomes" id="UP001501585">
    <property type="component" value="Unassembled WGS sequence"/>
</dbReference>